<feature type="compositionally biased region" description="Low complexity" evidence="2">
    <location>
        <begin position="702"/>
        <end position="711"/>
    </location>
</feature>
<comment type="similarity">
    <text evidence="1">Belongs to the actin family.</text>
</comment>
<feature type="compositionally biased region" description="Basic and acidic residues" evidence="2">
    <location>
        <begin position="318"/>
        <end position="342"/>
    </location>
</feature>
<feature type="compositionally biased region" description="Basic and acidic residues" evidence="2">
    <location>
        <begin position="109"/>
        <end position="127"/>
    </location>
</feature>
<dbReference type="InterPro" id="IPR011993">
    <property type="entry name" value="PH-like_dom_sf"/>
</dbReference>
<keyword evidence="5" id="KW-1185">Reference proteome</keyword>
<evidence type="ECO:0000259" key="3">
    <source>
        <dbReference type="PROSITE" id="PS50003"/>
    </source>
</evidence>
<reference evidence="4" key="1">
    <citation type="submission" date="2020-11" db="EMBL/GenBank/DDBJ databases">
        <authorList>
            <person name="Tran Van P."/>
        </authorList>
    </citation>
    <scope>NUCLEOTIDE SEQUENCE</scope>
</reference>
<dbReference type="Gene3D" id="3.90.640.10">
    <property type="entry name" value="Actin, Chain A, domain 4"/>
    <property type="match status" value="1"/>
</dbReference>
<dbReference type="Pfam" id="PF00022">
    <property type="entry name" value="Actin"/>
    <property type="match status" value="1"/>
</dbReference>
<gene>
    <name evidence="4" type="ORF">DSTB1V02_LOCUS9008</name>
</gene>
<dbReference type="Gene3D" id="2.30.29.30">
    <property type="entry name" value="Pleckstrin-homology domain (PH domain)/Phosphotyrosine-binding domain (PTB)"/>
    <property type="match status" value="1"/>
</dbReference>
<feature type="region of interest" description="Disordered" evidence="2">
    <location>
        <begin position="405"/>
        <end position="577"/>
    </location>
</feature>
<evidence type="ECO:0000313" key="4">
    <source>
        <dbReference type="EMBL" id="CAD7249209.1"/>
    </source>
</evidence>
<dbReference type="SMART" id="SM00268">
    <property type="entry name" value="ACTIN"/>
    <property type="match status" value="1"/>
</dbReference>
<feature type="compositionally biased region" description="Basic and acidic residues" evidence="2">
    <location>
        <begin position="34"/>
        <end position="53"/>
    </location>
</feature>
<evidence type="ECO:0000256" key="2">
    <source>
        <dbReference type="SAM" id="MobiDB-lite"/>
    </source>
</evidence>
<feature type="region of interest" description="Disordered" evidence="2">
    <location>
        <begin position="695"/>
        <end position="752"/>
    </location>
</feature>
<feature type="compositionally biased region" description="Low complexity" evidence="2">
    <location>
        <begin position="147"/>
        <end position="167"/>
    </location>
</feature>
<dbReference type="SUPFAM" id="SSF53067">
    <property type="entry name" value="Actin-like ATPase domain"/>
    <property type="match status" value="2"/>
</dbReference>
<accession>A0A7R8XF82</accession>
<protein>
    <recommendedName>
        <fullName evidence="3">PH domain-containing protein</fullName>
    </recommendedName>
</protein>
<dbReference type="Pfam" id="PF00169">
    <property type="entry name" value="PH"/>
    <property type="match status" value="1"/>
</dbReference>
<organism evidence="4">
    <name type="scientific">Darwinula stevensoni</name>
    <dbReference type="NCBI Taxonomy" id="69355"/>
    <lineage>
        <taxon>Eukaryota</taxon>
        <taxon>Metazoa</taxon>
        <taxon>Ecdysozoa</taxon>
        <taxon>Arthropoda</taxon>
        <taxon>Crustacea</taxon>
        <taxon>Oligostraca</taxon>
        <taxon>Ostracoda</taxon>
        <taxon>Podocopa</taxon>
        <taxon>Podocopida</taxon>
        <taxon>Darwinulocopina</taxon>
        <taxon>Darwinuloidea</taxon>
        <taxon>Darwinulidae</taxon>
        <taxon>Darwinula</taxon>
    </lineage>
</organism>
<feature type="non-terminal residue" evidence="4">
    <location>
        <position position="1"/>
    </location>
</feature>
<dbReference type="Proteomes" id="UP000677054">
    <property type="component" value="Unassembled WGS sequence"/>
</dbReference>
<dbReference type="PROSITE" id="PS50003">
    <property type="entry name" value="PH_DOMAIN"/>
    <property type="match status" value="1"/>
</dbReference>
<sequence length="1374" mass="151421">RDEGERGGVRDEDEGGGARDEEAPMPFFHPPGWNREERKDEDVGLRCDGDRKTGTTSFHALRNRAKREDPDGCTNPGDSEKMKKTGNNGRVVIKEEKTRTRIIVGVGETKTKKERQWSGKKEEEPKSARPSRAKATASTQTDQPSDRAATAPTSSSGSSGRRVTVPVPAVPSRKPILRIPSHSNPASHITHEDLTFFKQQIGILPGGSLKKAQSYNQGLESASSRGLYLSRTQSLSSGLNHEVRRPVIRVPSVEEILEGVKNLRKQNPGIMVKNSSWLKSTRESPKGVGDADLSVPSSFGAAFTTNSPLIRVNFSGPGKEKDKPERGDEPRNRTRDDGKEEVFQAVPANGVHDGEPEYENLIGGTENLYENLPGTGRNVHDEEDEEEEEPGEAIYEKPVFLHKTNGKSQEDEDEEPKYMNVEIPSSKKTKKWAGGEEENEIERIYANANVSQGDYDVPRPATHIYDYYGSDGEGGGGEEEGEDEGLDEGLGDSEPARSSLNDDIGLEVILEEPEDEESASDNDRGKDPGPTPSPLHNSALKNNRGHRKRMDSNEGSSEETGSTTSSSGIHSEGVAIVKEEKVQKDRLVEVYHETIRQRNAPSVHKVPILIGSLFPTRSSRIVDDRAFSEDGVTLCLDHSSSPSPCMTQMTSKRRRTNVIGDKTLALDIKKLAEGSLPLPDSNKFLPSVKALRSQFEAGSKDQGQVQVQGQGRARPGPVRRSKQPAPQPQPLIKKSLPQDDHMEERVRKEGEKAPKVNGVKVVEVEGLSKVNGVKIEVGNENMEEVLPHSTSHSSGSGSCSALDDTKSIIDEPIEPIISQFTENGEAGKEKVLARPTTISWDPSKLLGSLYATPIPRGKSQNGSTSSGSSYTNLEGYLEKLPSGRRKATFWNAWKKRYFKLHNGYLSYYQMAQAEKPSMTLQLMGGRVDSVDDTMVDVKDGKPIFSTVLGVDDGKGHFLVLRCPSKKETERWRDAFLSHIVEDFSSTYVLPENIPKEPRLFKNTIVVDLGSTSTRAGILAHHPTLPQVFLPSVVSGTKVSGIKAYQPQARSSNSLSFPIRPSSKINKYSMDMKGVEAILRGALGTLAVDPKRYELQISVPRSLNSKAQALLLTLLIDTFGFCAVNVTHQSVLALYAYNAESGIVVDIGERMDIVPITQGYIVECGVSRIPYGGEQMHDHLTKFLHQKHVWLSSEVERLVARYALENLCYVASHYNAELARFRKCPHEFQRILDLTPYFHDGAPPWKEVVLDSGRFQSPEGLFNPEAWGMDNPGVHKCVAKAVHEVGMDLRKEMVRNIVLAGGVTLIPGFPERLTMEVDKLTPPSLTPKVHASPDRYHASYLGATVLANSPAFDQSKITREDWAKYGSGLLKKWKL</sequence>
<dbReference type="InterPro" id="IPR001849">
    <property type="entry name" value="PH_domain"/>
</dbReference>
<feature type="compositionally biased region" description="Acidic residues" evidence="2">
    <location>
        <begin position="476"/>
        <end position="491"/>
    </location>
</feature>
<feature type="compositionally biased region" description="Basic and acidic residues" evidence="2">
    <location>
        <begin position="736"/>
        <end position="752"/>
    </location>
</feature>
<dbReference type="OrthoDB" id="337660at2759"/>
<dbReference type="SMART" id="SM00233">
    <property type="entry name" value="PH"/>
    <property type="match status" value="1"/>
</dbReference>
<feature type="region of interest" description="Disordered" evidence="2">
    <location>
        <begin position="310"/>
        <end position="342"/>
    </location>
</feature>
<dbReference type="EMBL" id="CAJPEV010002177">
    <property type="protein sequence ID" value="CAG0896009.1"/>
    <property type="molecule type" value="Genomic_DNA"/>
</dbReference>
<dbReference type="InterPro" id="IPR043129">
    <property type="entry name" value="ATPase_NBD"/>
</dbReference>
<name>A0A7R8XF82_9CRUS</name>
<dbReference type="EMBL" id="LR901694">
    <property type="protein sequence ID" value="CAD7249209.1"/>
    <property type="molecule type" value="Genomic_DNA"/>
</dbReference>
<dbReference type="PANTHER" id="PTHR11937">
    <property type="entry name" value="ACTIN"/>
    <property type="match status" value="1"/>
</dbReference>
<feature type="compositionally biased region" description="Acidic residues" evidence="2">
    <location>
        <begin position="509"/>
        <end position="520"/>
    </location>
</feature>
<dbReference type="CDD" id="cd00821">
    <property type="entry name" value="PH"/>
    <property type="match status" value="1"/>
</dbReference>
<evidence type="ECO:0000256" key="1">
    <source>
        <dbReference type="RuleBase" id="RU000487"/>
    </source>
</evidence>
<feature type="compositionally biased region" description="Basic and acidic residues" evidence="2">
    <location>
        <begin position="1"/>
        <end position="22"/>
    </location>
</feature>
<evidence type="ECO:0000313" key="5">
    <source>
        <dbReference type="Proteomes" id="UP000677054"/>
    </source>
</evidence>
<dbReference type="InterPro" id="IPR004000">
    <property type="entry name" value="Actin"/>
</dbReference>
<feature type="region of interest" description="Disordered" evidence="2">
    <location>
        <begin position="1"/>
        <end position="185"/>
    </location>
</feature>
<dbReference type="Gene3D" id="3.30.420.40">
    <property type="match status" value="2"/>
</dbReference>
<feature type="domain" description="PH" evidence="3">
    <location>
        <begin position="870"/>
        <end position="980"/>
    </location>
</feature>
<feature type="compositionally biased region" description="Low complexity" evidence="2">
    <location>
        <begin position="554"/>
        <end position="568"/>
    </location>
</feature>
<dbReference type="CDD" id="cd10169">
    <property type="entry name" value="ASKHA_NBD_actin-like"/>
    <property type="match status" value="1"/>
</dbReference>
<proteinExistence type="inferred from homology"/>
<dbReference type="SUPFAM" id="SSF50729">
    <property type="entry name" value="PH domain-like"/>
    <property type="match status" value="1"/>
</dbReference>